<evidence type="ECO:0000313" key="9">
    <source>
        <dbReference type="Proteomes" id="UP001065174"/>
    </source>
</evidence>
<evidence type="ECO:0000256" key="4">
    <source>
        <dbReference type="ARBA" id="ARBA00022777"/>
    </source>
</evidence>
<comment type="pathway">
    <text evidence="7">Metabolic intermediate biosynthesis; chorismate biosynthesis; chorismate from D-erythrose 4-phosphate and phosphoenolpyruvate: step 5/7.</text>
</comment>
<keyword evidence="4 7" id="KW-0418">Kinase</keyword>
<evidence type="ECO:0000256" key="6">
    <source>
        <dbReference type="ARBA" id="ARBA00023141"/>
    </source>
</evidence>
<dbReference type="Gene3D" id="3.40.50.300">
    <property type="entry name" value="P-loop containing nucleotide triphosphate hydrolases"/>
    <property type="match status" value="1"/>
</dbReference>
<comment type="function">
    <text evidence="7">Catalyzes the specific phosphorylation of the 3-hydroxyl group of shikimic acid using ATP as a cosubstrate.</text>
</comment>
<comment type="catalytic activity">
    <reaction evidence="7">
        <text>shikimate + ATP = 3-phosphoshikimate + ADP + H(+)</text>
        <dbReference type="Rhea" id="RHEA:13121"/>
        <dbReference type="ChEBI" id="CHEBI:15378"/>
        <dbReference type="ChEBI" id="CHEBI:30616"/>
        <dbReference type="ChEBI" id="CHEBI:36208"/>
        <dbReference type="ChEBI" id="CHEBI:145989"/>
        <dbReference type="ChEBI" id="CHEBI:456216"/>
        <dbReference type="EC" id="2.7.1.71"/>
    </reaction>
</comment>
<dbReference type="EC" id="2.7.1.71" evidence="7"/>
<protein>
    <recommendedName>
        <fullName evidence="7">Shikimate kinase</fullName>
        <shortName evidence="7">SK</shortName>
        <ecNumber evidence="7">2.7.1.71</ecNumber>
    </recommendedName>
</protein>
<organism evidence="8 9">
    <name type="scientific">Reichenbachiella agarivorans</name>
    <dbReference type="NCBI Taxonomy" id="2979464"/>
    <lineage>
        <taxon>Bacteria</taxon>
        <taxon>Pseudomonadati</taxon>
        <taxon>Bacteroidota</taxon>
        <taxon>Cytophagia</taxon>
        <taxon>Cytophagales</taxon>
        <taxon>Reichenbachiellaceae</taxon>
        <taxon>Reichenbachiella</taxon>
    </lineage>
</organism>
<feature type="binding site" evidence="7">
    <location>
        <position position="18"/>
    </location>
    <ligand>
        <name>Mg(2+)</name>
        <dbReference type="ChEBI" id="CHEBI:18420"/>
    </ligand>
</feature>
<comment type="subcellular location">
    <subcellularLocation>
        <location evidence="7">Cytoplasm</location>
    </subcellularLocation>
</comment>
<keyword evidence="7" id="KW-0460">Magnesium</keyword>
<dbReference type="HAMAP" id="MF_00109">
    <property type="entry name" value="Shikimate_kinase"/>
    <property type="match status" value="1"/>
</dbReference>
<dbReference type="PRINTS" id="PR01100">
    <property type="entry name" value="SHIKIMTKNASE"/>
</dbReference>
<evidence type="ECO:0000256" key="3">
    <source>
        <dbReference type="ARBA" id="ARBA00022741"/>
    </source>
</evidence>
<name>A0ABY6CT05_9BACT</name>
<dbReference type="InterPro" id="IPR027417">
    <property type="entry name" value="P-loop_NTPase"/>
</dbReference>
<dbReference type="SUPFAM" id="SSF52540">
    <property type="entry name" value="P-loop containing nucleoside triphosphate hydrolases"/>
    <property type="match status" value="1"/>
</dbReference>
<accession>A0ABY6CT05</accession>
<feature type="binding site" evidence="7">
    <location>
        <position position="144"/>
    </location>
    <ligand>
        <name>substrate</name>
    </ligand>
</feature>
<gene>
    <name evidence="7" type="primary">aroK</name>
    <name evidence="8" type="ORF">N6H18_06745</name>
</gene>
<dbReference type="PANTHER" id="PTHR21087">
    <property type="entry name" value="SHIKIMATE KINASE"/>
    <property type="match status" value="1"/>
</dbReference>
<reference evidence="8" key="1">
    <citation type="submission" date="2022-09" db="EMBL/GenBank/DDBJ databases">
        <title>Comparative genomics and taxonomic characterization of three novel marine species of genus Reichenbachiella exhibiting antioxidant and polysaccharide degradation activities.</title>
        <authorList>
            <person name="Muhammad N."/>
            <person name="Lee Y.-J."/>
            <person name="Ko J."/>
            <person name="Kim S.-G."/>
        </authorList>
    </citation>
    <scope>NUCLEOTIDE SEQUENCE</scope>
    <source>
        <strain evidence="8">BKB1-1</strain>
    </source>
</reference>
<feature type="binding site" evidence="7">
    <location>
        <position position="36"/>
    </location>
    <ligand>
        <name>substrate</name>
    </ligand>
</feature>
<evidence type="ECO:0000313" key="8">
    <source>
        <dbReference type="EMBL" id="UXP33651.1"/>
    </source>
</evidence>
<feature type="binding site" evidence="7">
    <location>
        <begin position="14"/>
        <end position="19"/>
    </location>
    <ligand>
        <name>ATP</name>
        <dbReference type="ChEBI" id="CHEBI:30616"/>
    </ligand>
</feature>
<dbReference type="RefSeq" id="WP_262311080.1">
    <property type="nucleotide sequence ID" value="NZ_CP106679.1"/>
</dbReference>
<feature type="binding site" evidence="7">
    <location>
        <position position="122"/>
    </location>
    <ligand>
        <name>ATP</name>
        <dbReference type="ChEBI" id="CHEBI:30616"/>
    </ligand>
</feature>
<evidence type="ECO:0000256" key="5">
    <source>
        <dbReference type="ARBA" id="ARBA00022840"/>
    </source>
</evidence>
<dbReference type="Proteomes" id="UP001065174">
    <property type="component" value="Chromosome"/>
</dbReference>
<keyword evidence="5 7" id="KW-0067">ATP-binding</keyword>
<keyword evidence="7" id="KW-0963">Cytoplasm</keyword>
<comment type="similarity">
    <text evidence="7">Belongs to the shikimate kinase family.</text>
</comment>
<dbReference type="Pfam" id="PF01202">
    <property type="entry name" value="SKI"/>
    <property type="match status" value="1"/>
</dbReference>
<dbReference type="InterPro" id="IPR031322">
    <property type="entry name" value="Shikimate/glucono_kinase"/>
</dbReference>
<evidence type="ECO:0000256" key="7">
    <source>
        <dbReference type="HAMAP-Rule" id="MF_00109"/>
    </source>
</evidence>
<comment type="cofactor">
    <cofactor evidence="7">
        <name>Mg(2+)</name>
        <dbReference type="ChEBI" id="CHEBI:18420"/>
    </cofactor>
    <text evidence="7">Binds 1 Mg(2+) ion per subunit.</text>
</comment>
<keyword evidence="6 7" id="KW-0057">Aromatic amino acid biosynthesis</keyword>
<keyword evidence="3 7" id="KW-0547">Nucleotide-binding</keyword>
<evidence type="ECO:0000256" key="2">
    <source>
        <dbReference type="ARBA" id="ARBA00022679"/>
    </source>
</evidence>
<sequence length="169" mass="19051">MTYPKKIFLVGMPGSGKSTFGKLLADQLGRQFFDLDEQIEKMSGMSIPDIFEDAGEDQFRMFETYALSMITQLNEPALIATGGGAPCFNGNMDFMNQSGCTIFLDTPLKTIIERVTKDRETRPLVKKMAKSDVTADMTSLYERRLKFYQQAAFTSDSNMKEIISYLESL</sequence>
<feature type="binding site" evidence="7">
    <location>
        <position position="83"/>
    </location>
    <ligand>
        <name>substrate</name>
    </ligand>
</feature>
<comment type="subunit">
    <text evidence="7">Monomer.</text>
</comment>
<dbReference type="PANTHER" id="PTHR21087:SF16">
    <property type="entry name" value="SHIKIMATE KINASE 1, CHLOROPLASTIC"/>
    <property type="match status" value="1"/>
</dbReference>
<dbReference type="GO" id="GO:0016301">
    <property type="term" value="F:kinase activity"/>
    <property type="evidence" value="ECO:0007669"/>
    <property type="project" value="UniProtKB-KW"/>
</dbReference>
<evidence type="ECO:0000256" key="1">
    <source>
        <dbReference type="ARBA" id="ARBA00022605"/>
    </source>
</evidence>
<dbReference type="CDD" id="cd00464">
    <property type="entry name" value="SK"/>
    <property type="match status" value="1"/>
</dbReference>
<keyword evidence="9" id="KW-1185">Reference proteome</keyword>
<keyword evidence="2 7" id="KW-0808">Transferase</keyword>
<proteinExistence type="inferred from homology"/>
<comment type="caution">
    <text evidence="7">Lacks conserved residue(s) required for the propagation of feature annotation.</text>
</comment>
<dbReference type="InterPro" id="IPR000623">
    <property type="entry name" value="Shikimate_kinase/TSH1"/>
</dbReference>
<dbReference type="EMBL" id="CP106679">
    <property type="protein sequence ID" value="UXP33651.1"/>
    <property type="molecule type" value="Genomic_DNA"/>
</dbReference>
<feature type="binding site" evidence="7">
    <location>
        <position position="60"/>
    </location>
    <ligand>
        <name>substrate</name>
    </ligand>
</feature>
<keyword evidence="1 7" id="KW-0028">Amino-acid biosynthesis</keyword>
<keyword evidence="7" id="KW-0479">Metal-binding</keyword>